<name>A0ABU5Q8U7_9BACT</name>
<feature type="signal peptide" evidence="1">
    <location>
        <begin position="1"/>
        <end position="22"/>
    </location>
</feature>
<evidence type="ECO:0000256" key="1">
    <source>
        <dbReference type="SAM" id="SignalP"/>
    </source>
</evidence>
<feature type="chain" id="PRO_5046198822" evidence="1">
    <location>
        <begin position="23"/>
        <end position="422"/>
    </location>
</feature>
<feature type="domain" description="Beta-lactamase-related" evidence="2">
    <location>
        <begin position="48"/>
        <end position="403"/>
    </location>
</feature>
<comment type="caution">
    <text evidence="3">The sequence shown here is derived from an EMBL/GenBank/DDBJ whole genome shotgun (WGS) entry which is preliminary data.</text>
</comment>
<dbReference type="InterPro" id="IPR050789">
    <property type="entry name" value="Diverse_Enzym_Activities"/>
</dbReference>
<keyword evidence="4" id="KW-1185">Reference proteome</keyword>
<dbReference type="PANTHER" id="PTHR43283:SF3">
    <property type="entry name" value="BETA-LACTAMASE FAMILY PROTEIN (AFU_ORTHOLOGUE AFUA_5G07500)"/>
    <property type="match status" value="1"/>
</dbReference>
<dbReference type="EMBL" id="JAYFUM010000008">
    <property type="protein sequence ID" value="MEA5139002.1"/>
    <property type="molecule type" value="Genomic_DNA"/>
</dbReference>
<dbReference type="InterPro" id="IPR012338">
    <property type="entry name" value="Beta-lactam/transpept-like"/>
</dbReference>
<dbReference type="Gene3D" id="3.40.710.10">
    <property type="entry name" value="DD-peptidase/beta-lactamase superfamily"/>
    <property type="match status" value="1"/>
</dbReference>
<accession>A0ABU5Q8U7</accession>
<dbReference type="InterPro" id="IPR001466">
    <property type="entry name" value="Beta-lactam-related"/>
</dbReference>
<evidence type="ECO:0000259" key="2">
    <source>
        <dbReference type="Pfam" id="PF00144"/>
    </source>
</evidence>
<keyword evidence="3" id="KW-0378">Hydrolase</keyword>
<evidence type="ECO:0000313" key="4">
    <source>
        <dbReference type="Proteomes" id="UP001302949"/>
    </source>
</evidence>
<dbReference type="Proteomes" id="UP001302949">
    <property type="component" value="Unassembled WGS sequence"/>
</dbReference>
<keyword evidence="1" id="KW-0732">Signal</keyword>
<dbReference type="PANTHER" id="PTHR43283">
    <property type="entry name" value="BETA-LACTAMASE-RELATED"/>
    <property type="match status" value="1"/>
</dbReference>
<dbReference type="Pfam" id="PF00144">
    <property type="entry name" value="Beta-lactamase"/>
    <property type="match status" value="1"/>
</dbReference>
<dbReference type="SUPFAM" id="SSF56601">
    <property type="entry name" value="beta-lactamase/transpeptidase-like"/>
    <property type="match status" value="1"/>
</dbReference>
<dbReference type="GO" id="GO:0016787">
    <property type="term" value="F:hydrolase activity"/>
    <property type="evidence" value="ECO:0007669"/>
    <property type="project" value="UniProtKB-KW"/>
</dbReference>
<organism evidence="3 4">
    <name type="scientific">Arcicella rigui</name>
    <dbReference type="NCBI Taxonomy" id="797020"/>
    <lineage>
        <taxon>Bacteria</taxon>
        <taxon>Pseudomonadati</taxon>
        <taxon>Bacteroidota</taxon>
        <taxon>Cytophagia</taxon>
        <taxon>Cytophagales</taxon>
        <taxon>Flectobacillaceae</taxon>
        <taxon>Arcicella</taxon>
    </lineage>
</organism>
<dbReference type="RefSeq" id="WP_323296165.1">
    <property type="nucleotide sequence ID" value="NZ_JAYFUM010000008.1"/>
</dbReference>
<proteinExistence type="predicted"/>
<evidence type="ECO:0000313" key="3">
    <source>
        <dbReference type="EMBL" id="MEA5139002.1"/>
    </source>
</evidence>
<reference evidence="3 4" key="1">
    <citation type="submission" date="2023-12" db="EMBL/GenBank/DDBJ databases">
        <title>Novel species of the genus Arcicella isolated from rivers.</title>
        <authorList>
            <person name="Lu H."/>
        </authorList>
    </citation>
    <scope>NUCLEOTIDE SEQUENCE [LARGE SCALE GENOMIC DNA]</scope>
    <source>
        <strain evidence="3 4">KCTC 23307</strain>
    </source>
</reference>
<dbReference type="EC" id="3.1.1.103" evidence="3"/>
<protein>
    <submittedName>
        <fullName evidence="3">Serine hydrolase domain-containing protein</fullName>
        <ecNumber evidence="3">3.1.1.103</ecNumber>
    </submittedName>
</protein>
<gene>
    <name evidence="3" type="ORF">VB248_07650</name>
</gene>
<sequence length="422" mass="47707">MKKKNSLFFYLFLSLVSTTLLAQKPQQFTSGLTPEKVGVSSERLSRVETLISQKIAEKRIPGAVVFAARHGQIVMNKAFGMNDIEANKPLKNNDIFRMMSMSKAITSIAVMMLYEEGKFNLDDPISKFIPAFKNSQILDSVNPADSSYTAHPAKKEITIRHLLTHTAGIPYQNKIYEKAKIPFYFSVKPEKLSETIPRLAALPKMHEPGEKFTYGLNTDVLGYFVEIVSGMPFDKFLKQRIFEPLQMNDTGFYVDEAKKDRLVKVYQEVGVEAGISPRPKNEWTEYPLTGAKTYFSGGAGLTSTAQDYAKICQLMLNNGVFNNKRLLSRKTVELMTMNQINELTVRDGTNKFGLGFEIFTGEGITKLPVSEGAYGWGGMYYTHYMIDPKEDFIMVVLFQVFPTKGWGIEKQVQQLLYQSIID</sequence>